<reference evidence="3 4" key="1">
    <citation type="submission" date="2016-06" db="EMBL/GenBank/DDBJ databases">
        <title>Genome sequencing of Cryobacterium arcticum PAMC 27867.</title>
        <authorList>
            <person name="Lee J."/>
            <person name="Kim O.-S."/>
        </authorList>
    </citation>
    <scope>NUCLEOTIDE SEQUENCE [LARGE SCALE GENOMIC DNA]</scope>
    <source>
        <strain evidence="3 4">PAMC 27867</strain>
    </source>
</reference>
<dbReference type="PATRIC" id="fig|670052.7.peg.708"/>
<evidence type="ECO:0000313" key="3">
    <source>
        <dbReference type="EMBL" id="ANP71649.1"/>
    </source>
</evidence>
<evidence type="ECO:0000313" key="4">
    <source>
        <dbReference type="Proteomes" id="UP000092582"/>
    </source>
</evidence>
<dbReference type="KEGG" id="cart:PA27867_0682"/>
<feature type="transmembrane region" description="Helical" evidence="2">
    <location>
        <begin position="34"/>
        <end position="54"/>
    </location>
</feature>
<evidence type="ECO:0000256" key="2">
    <source>
        <dbReference type="SAM" id="Phobius"/>
    </source>
</evidence>
<organism evidence="3 4">
    <name type="scientific">Cryobacterium arcticum</name>
    <dbReference type="NCBI Taxonomy" id="670052"/>
    <lineage>
        <taxon>Bacteria</taxon>
        <taxon>Bacillati</taxon>
        <taxon>Actinomycetota</taxon>
        <taxon>Actinomycetes</taxon>
        <taxon>Micrococcales</taxon>
        <taxon>Microbacteriaceae</taxon>
        <taxon>Cryobacterium</taxon>
    </lineage>
</organism>
<feature type="region of interest" description="Disordered" evidence="1">
    <location>
        <begin position="1"/>
        <end position="23"/>
    </location>
</feature>
<keyword evidence="2" id="KW-0812">Transmembrane</keyword>
<evidence type="ECO:0000256" key="1">
    <source>
        <dbReference type="SAM" id="MobiDB-lite"/>
    </source>
</evidence>
<keyword evidence="2" id="KW-1133">Transmembrane helix</keyword>
<sequence length="226" mass="22964">MPESRGGPVKTRHEGGPGRAASSTRPRFWFDPRFALGLVLVIASIVGVAVVVAGSDQTVAVYAARVPLTVGDRLDTADLVETRVRLGAGDTLYLTPARIPAGGLTVTRTIGTGELVPTSAVGDRSGESVTSLVVDLRGRLSTGLAAGSVVDVWSAREADGDSFGPPAVLVGRASIVRILEPTGLIQSGGGLAVEVLVPKGKVAQVLEAIANEDAISIVAVNSPIGG</sequence>
<dbReference type="EMBL" id="CP016282">
    <property type="protein sequence ID" value="ANP71649.1"/>
    <property type="molecule type" value="Genomic_DNA"/>
</dbReference>
<name>A0A1B1BGG5_9MICO</name>
<keyword evidence="2" id="KW-0472">Membrane</keyword>
<dbReference type="STRING" id="670052.PA27867_0682"/>
<proteinExistence type="predicted"/>
<dbReference type="AlphaFoldDB" id="A0A1B1BGG5"/>
<accession>A0A1B1BGG5</accession>
<protein>
    <submittedName>
        <fullName evidence="3">Membrane protein</fullName>
    </submittedName>
</protein>
<keyword evidence="4" id="KW-1185">Reference proteome</keyword>
<dbReference type="Proteomes" id="UP000092582">
    <property type="component" value="Chromosome 1"/>
</dbReference>
<gene>
    <name evidence="3" type="ORF">PA27867_0682</name>
</gene>